<evidence type="ECO:0000313" key="3">
    <source>
        <dbReference type="Proteomes" id="UP001642484"/>
    </source>
</evidence>
<dbReference type="EMBL" id="CAXAMN010008258">
    <property type="protein sequence ID" value="CAK9024520.1"/>
    <property type="molecule type" value="Genomic_DNA"/>
</dbReference>
<organism evidence="2 3">
    <name type="scientific">Durusdinium trenchii</name>
    <dbReference type="NCBI Taxonomy" id="1381693"/>
    <lineage>
        <taxon>Eukaryota</taxon>
        <taxon>Sar</taxon>
        <taxon>Alveolata</taxon>
        <taxon>Dinophyceae</taxon>
        <taxon>Suessiales</taxon>
        <taxon>Symbiodiniaceae</taxon>
        <taxon>Durusdinium</taxon>
    </lineage>
</organism>
<protein>
    <submittedName>
        <fullName evidence="2">Uncharacterized protein</fullName>
    </submittedName>
</protein>
<feature type="non-terminal residue" evidence="2">
    <location>
        <position position="324"/>
    </location>
</feature>
<gene>
    <name evidence="1" type="ORF">CCMP2556_LOCUS15649</name>
    <name evidence="2" type="ORF">CCMP2556_LOCUS15659</name>
</gene>
<keyword evidence="3" id="KW-1185">Reference proteome</keyword>
<dbReference type="Proteomes" id="UP001642484">
    <property type="component" value="Unassembled WGS sequence"/>
</dbReference>
<reference evidence="2 3" key="1">
    <citation type="submission" date="2024-02" db="EMBL/GenBank/DDBJ databases">
        <authorList>
            <person name="Chen Y."/>
            <person name="Shah S."/>
            <person name="Dougan E. K."/>
            <person name="Thang M."/>
            <person name="Chan C."/>
        </authorList>
    </citation>
    <scope>NUCLEOTIDE SEQUENCE [LARGE SCALE GENOMIC DNA]</scope>
</reference>
<comment type="caution">
    <text evidence="2">The sequence shown here is derived from an EMBL/GenBank/DDBJ whole genome shotgun (WGS) entry which is preliminary data.</text>
</comment>
<evidence type="ECO:0000313" key="2">
    <source>
        <dbReference type="EMBL" id="CAK9024520.1"/>
    </source>
</evidence>
<dbReference type="EMBL" id="CAXAMN010008247">
    <property type="protein sequence ID" value="CAK9024493.1"/>
    <property type="molecule type" value="Genomic_DNA"/>
</dbReference>
<proteinExistence type="predicted"/>
<accession>A0ABP0KCJ0</accession>
<sequence length="324" mass="37498">MVPEDYLMALVTAAAARLPQPVDQEDLERIRAILWDLLIKVAQGPMSSTYGPLQYTHDRRDMQTWHNRKSRPPLLQPELLKWRHWRPGQIATMEPTTQPALELHLRSRWAERLTAHFAPYAEHLPNLEAIMRDSDFRIMELKHLLGDARFRSIRQHCLVYENLRKRGFVAIPWLQTDEISPYKLQQIWQTLNWLSKIFGLLKVDEHQRLVTKKKALEEELAPTVVRPQKKAAVPSREVIWALEEGAALGDPLVPLAQRPRRLRPLAGSAMSAWTPSLGCSARFDDLQHVRPEELRTTSNTKELQAWQTKVARAARIRTSDLPKV</sequence>
<name>A0ABP0KCJ0_9DINO</name>
<evidence type="ECO:0000313" key="1">
    <source>
        <dbReference type="EMBL" id="CAK9024493.1"/>
    </source>
</evidence>